<dbReference type="GO" id="GO:0045503">
    <property type="term" value="F:dynein light chain binding"/>
    <property type="evidence" value="ECO:0007669"/>
    <property type="project" value="TreeGrafter"/>
</dbReference>
<evidence type="ECO:0000256" key="2">
    <source>
        <dbReference type="ARBA" id="ARBA00022490"/>
    </source>
</evidence>
<keyword evidence="2" id="KW-0963">Cytoplasm</keyword>
<evidence type="ECO:0000256" key="5">
    <source>
        <dbReference type="SAM" id="Phobius"/>
    </source>
</evidence>
<dbReference type="InterPro" id="IPR036322">
    <property type="entry name" value="WD40_repeat_dom_sf"/>
</dbReference>
<keyword evidence="5" id="KW-1133">Transmembrane helix</keyword>
<keyword evidence="5" id="KW-0472">Membrane</keyword>
<dbReference type="PANTHER" id="PTHR12442">
    <property type="entry name" value="DYNEIN INTERMEDIATE CHAIN"/>
    <property type="match status" value="1"/>
</dbReference>
<organism evidence="6">
    <name type="scientific">Amphimedon queenslandica</name>
    <name type="common">Sponge</name>
    <dbReference type="NCBI Taxonomy" id="400682"/>
    <lineage>
        <taxon>Eukaryota</taxon>
        <taxon>Metazoa</taxon>
        <taxon>Porifera</taxon>
        <taxon>Demospongiae</taxon>
        <taxon>Heteroscleromorpha</taxon>
        <taxon>Haplosclerida</taxon>
        <taxon>Niphatidae</taxon>
        <taxon>Amphimedon</taxon>
    </lineage>
</organism>
<evidence type="ECO:0000256" key="1">
    <source>
        <dbReference type="ARBA" id="ARBA00004496"/>
    </source>
</evidence>
<keyword evidence="5" id="KW-0812">Transmembrane</keyword>
<dbReference type="GO" id="GO:0042073">
    <property type="term" value="P:intraciliary transport"/>
    <property type="evidence" value="ECO:0007669"/>
    <property type="project" value="TreeGrafter"/>
</dbReference>
<keyword evidence="3" id="KW-0853">WD repeat</keyword>
<sequence>VQTDEEKREERHHYIVDNSAELREFLRRVEPMIMKALDRNVKTHAFDGYKAEWEDETTGTSVIHTLQYSPFKDCTSLSWNTTGSVIAVSYGKFNHDDWCNHKSAVCTWNIDRRSIDPNKPDVIIELPVCIMSLAFHPSLPAILAVGAFDGGLHILNTGNENDPIISSSSGTGHKEPIAQLKWILREEEGPYRGDHRLLSLGNDGMIFVWDWDSRGRVVGVAPESKLVPSQGLSLRSANIPNNLSIAKSNAELGVSCSSDECTERFMELSLLNYTAERIGIDPPEIYAGDNTLRVLQEYQFNCSSSNITSLVLGINIRRSGGDRKLFPDVRVFRPNGSGSNTYSLVTGNGYCVNSTNSINASFIKEKALEAQRSQRIPDKRQFLYPEVNFKCNGSVFKWIFGGKYINQEPQEHIELQIWRKIDDSYTKIGSSIFIANTMIGTNLYEFIPQTPLQFQEGDIFGIYQVDRFLYDQKYNGPRNLRSIGTLNSPPQTISTRELENDGNDFPLVTVEISNMPTISAQPNNKVLITSIPLTVLFILAGFNGVLTAVCLIAIAVYCITRKKKEKTNSGTSSNEKKLRASENLANFNSLYDNPDGELPIPRTPLPPIPNDDPDVIVDPYKQSNEGIHAAGLVPIAVSPTVCIMSLAFHPSLPAILAVGAFDGGLHILNTGNENDPIISSSSGMGHKEPIAQLKWILREEEGPYRGDHRLLSLGNDGMIFVWDWDSQGRVVGVAPESKLVPSQGLSLRSANIPNNLSIAKSNAELGGTCLSFSCEDKSVFVVGCENGSLIKCSLDDLSSVSGDCDLSSSMRYAFKPHSGPVYSLSSSPFHRNLFLSCGLDTTLRLYSLLESSPLLTIEPGRGYLFAICWSPTCPVLISLGTSHGELLLYNIATSHITPQASIQISDQRAPIYSIEYNIKQPKLVAVGDGCGVVKVVRLSSEYTQQSDGQMEFLSSLAKETLGFMI</sequence>
<dbReference type="STRING" id="400682.A0A1X7TJA5"/>
<dbReference type="OrthoDB" id="445052at2759"/>
<dbReference type="eggNOG" id="KOG1587">
    <property type="taxonomic scope" value="Eukaryota"/>
</dbReference>
<dbReference type="SUPFAM" id="SSF50978">
    <property type="entry name" value="WD40 repeat-like"/>
    <property type="match status" value="2"/>
</dbReference>
<name>A0A1X7TJA5_AMPQE</name>
<protein>
    <submittedName>
        <fullName evidence="6">Uncharacterized protein</fullName>
    </submittedName>
</protein>
<dbReference type="AlphaFoldDB" id="A0A1X7TJA5"/>
<dbReference type="Pfam" id="PF00400">
    <property type="entry name" value="WD40"/>
    <property type="match status" value="1"/>
</dbReference>
<dbReference type="GO" id="GO:0045504">
    <property type="term" value="F:dynein heavy chain binding"/>
    <property type="evidence" value="ECO:0007669"/>
    <property type="project" value="TreeGrafter"/>
</dbReference>
<dbReference type="PANTHER" id="PTHR12442:SF26">
    <property type="entry name" value="CYTOPLASMIC DYNEIN 2 INTERMEDIATE CHAIN 2"/>
    <property type="match status" value="1"/>
</dbReference>
<dbReference type="Gene3D" id="2.130.10.10">
    <property type="entry name" value="YVTN repeat-like/Quinoprotein amine dehydrogenase"/>
    <property type="match status" value="3"/>
</dbReference>
<dbReference type="EnsemblMetazoa" id="Aqu2.1.14882_001">
    <property type="protein sequence ID" value="Aqu2.1.14882_001"/>
    <property type="gene ID" value="Aqu2.1.14882"/>
</dbReference>
<reference evidence="6" key="1">
    <citation type="submission" date="2017-05" db="UniProtKB">
        <authorList>
            <consortium name="EnsemblMetazoa"/>
        </authorList>
    </citation>
    <scope>IDENTIFICATION</scope>
</reference>
<dbReference type="GO" id="GO:0097014">
    <property type="term" value="C:ciliary plasm"/>
    <property type="evidence" value="ECO:0007669"/>
    <property type="project" value="TreeGrafter"/>
</dbReference>
<comment type="subcellular location">
    <subcellularLocation>
        <location evidence="1">Cytoplasm</location>
    </subcellularLocation>
</comment>
<keyword evidence="4" id="KW-0677">Repeat</keyword>
<dbReference type="InterPro" id="IPR001680">
    <property type="entry name" value="WD40_rpt"/>
</dbReference>
<dbReference type="InParanoid" id="A0A1X7TJA5"/>
<proteinExistence type="predicted"/>
<dbReference type="InterPro" id="IPR015943">
    <property type="entry name" value="WD40/YVTN_repeat-like_dom_sf"/>
</dbReference>
<feature type="transmembrane region" description="Helical" evidence="5">
    <location>
        <begin position="533"/>
        <end position="559"/>
    </location>
</feature>
<dbReference type="InterPro" id="IPR050687">
    <property type="entry name" value="Dynein_IC"/>
</dbReference>
<evidence type="ECO:0000256" key="3">
    <source>
        <dbReference type="ARBA" id="ARBA00022574"/>
    </source>
</evidence>
<dbReference type="GO" id="GO:0005868">
    <property type="term" value="C:cytoplasmic dynein complex"/>
    <property type="evidence" value="ECO:0007669"/>
    <property type="project" value="TreeGrafter"/>
</dbReference>
<accession>A0A1X7TJA5</accession>
<evidence type="ECO:0000256" key="4">
    <source>
        <dbReference type="ARBA" id="ARBA00022737"/>
    </source>
</evidence>
<dbReference type="SMART" id="SM00320">
    <property type="entry name" value="WD40"/>
    <property type="match status" value="7"/>
</dbReference>
<evidence type="ECO:0000313" key="6">
    <source>
        <dbReference type="EnsemblMetazoa" id="Aqu2.1.14882_001"/>
    </source>
</evidence>